<evidence type="ECO:0000313" key="3">
    <source>
        <dbReference type="Proteomes" id="UP001163719"/>
    </source>
</evidence>
<dbReference type="EMBL" id="JAPDHV010000007">
    <property type="protein sequence ID" value="MCW3162409.1"/>
    <property type="molecule type" value="Genomic_DNA"/>
</dbReference>
<dbReference type="Proteomes" id="UP001163719">
    <property type="component" value="Unassembled WGS sequence"/>
</dbReference>
<sequence length="403" mass="42238">MKKIFLMGCLWVCTPLFSQIGVNTSTPKASFDIVAKNPTGTSSTPEGLLVPRVNRERAQSMTDVATSTLIYINGIASGTQAGTAANIDSVGYYYFNGSVWVKLNAGTITDKDTNLYNSNGTLSGDRIVTQGDNTLAFRSNAVNGFSVDGITFSVDAANNRVGLGTSTPAERLDVQGTGLISGRLGVGTSTPAAKLDVQGGGLISGNLGVGVTDPQNKLDVDGNARFRSVTSGNLGDNDRYLGITSDGVLKKFNITLPSLALYATSTQTITRNADNTFRPLAIQSTDKINNEYIVRVNNTTFKAVKAGIYTIEVWGNFSEIPVLNEGGGADGRLGVALQLTAGGNTVSLIGSRWNGATGTSNITKTVILSANATIEVKSALSRGANEQYKEAPGSTIFITYTAL</sequence>
<protein>
    <recommendedName>
        <fullName evidence="4">C1q domain-containing protein</fullName>
    </recommendedName>
</protein>
<keyword evidence="1" id="KW-0732">Signal</keyword>
<evidence type="ECO:0000256" key="1">
    <source>
        <dbReference type="SAM" id="SignalP"/>
    </source>
</evidence>
<keyword evidence="3" id="KW-1185">Reference proteome</keyword>
<accession>A0ABT3HRN9</accession>
<evidence type="ECO:0008006" key="4">
    <source>
        <dbReference type="Google" id="ProtNLM"/>
    </source>
</evidence>
<organism evidence="2 3">
    <name type="scientific">Chryseobacterium oryctis</name>
    <dbReference type="NCBI Taxonomy" id="2952618"/>
    <lineage>
        <taxon>Bacteria</taxon>
        <taxon>Pseudomonadati</taxon>
        <taxon>Bacteroidota</taxon>
        <taxon>Flavobacteriia</taxon>
        <taxon>Flavobacteriales</taxon>
        <taxon>Weeksellaceae</taxon>
        <taxon>Chryseobacterium group</taxon>
        <taxon>Chryseobacterium</taxon>
    </lineage>
</organism>
<name>A0ABT3HRN9_9FLAO</name>
<proteinExistence type="predicted"/>
<feature type="chain" id="PRO_5047333322" description="C1q domain-containing protein" evidence="1">
    <location>
        <begin position="19"/>
        <end position="403"/>
    </location>
</feature>
<evidence type="ECO:0000313" key="2">
    <source>
        <dbReference type="EMBL" id="MCW3162409.1"/>
    </source>
</evidence>
<gene>
    <name evidence="2" type="ORF">OH806_14155</name>
</gene>
<feature type="signal peptide" evidence="1">
    <location>
        <begin position="1"/>
        <end position="18"/>
    </location>
</feature>
<reference evidence="2" key="1">
    <citation type="submission" date="2022-10" db="EMBL/GenBank/DDBJ databases">
        <title>Chryseobacterium babae sp. nov. isolated from the gut of the beetle Oryctes rhinoceros, and Chryseobacterium kimseyorum sp. nov., isolated from a stick insect rearing cage.</title>
        <authorList>
            <person name="Shelomi M."/>
            <person name="Han C.-J."/>
            <person name="Chen W.-M."/>
            <person name="Chen H.-K."/>
            <person name="Liaw S.-J."/>
            <person name="Muhle E."/>
            <person name="Clermont D."/>
        </authorList>
    </citation>
    <scope>NUCLEOTIDE SEQUENCE</scope>
    <source>
        <strain evidence="2">WLa1L2M3</strain>
    </source>
</reference>
<comment type="caution">
    <text evidence="2">The sequence shown here is derived from an EMBL/GenBank/DDBJ whole genome shotgun (WGS) entry which is preliminary data.</text>
</comment>
<dbReference type="RefSeq" id="WP_264744326.1">
    <property type="nucleotide sequence ID" value="NZ_JAPDHV010000007.1"/>
</dbReference>